<organism evidence="1">
    <name type="scientific">bioreactor metagenome</name>
    <dbReference type="NCBI Taxonomy" id="1076179"/>
    <lineage>
        <taxon>unclassified sequences</taxon>
        <taxon>metagenomes</taxon>
        <taxon>ecological metagenomes</taxon>
    </lineage>
</organism>
<dbReference type="AlphaFoldDB" id="A0A645G0Y2"/>
<dbReference type="EMBL" id="VSSQ01068281">
    <property type="protein sequence ID" value="MPN20497.1"/>
    <property type="molecule type" value="Genomic_DNA"/>
</dbReference>
<comment type="caution">
    <text evidence="1">The sequence shown here is derived from an EMBL/GenBank/DDBJ whole genome shotgun (WGS) entry which is preliminary data.</text>
</comment>
<reference evidence="1" key="1">
    <citation type="submission" date="2019-08" db="EMBL/GenBank/DDBJ databases">
        <authorList>
            <person name="Kucharzyk K."/>
            <person name="Murdoch R.W."/>
            <person name="Higgins S."/>
            <person name="Loffler F."/>
        </authorList>
    </citation>
    <scope>NUCLEOTIDE SEQUENCE</scope>
</reference>
<protein>
    <submittedName>
        <fullName evidence="1">Uncharacterized protein</fullName>
    </submittedName>
</protein>
<accession>A0A645G0Y2</accession>
<name>A0A645G0Y2_9ZZZZ</name>
<sequence>MINKGGIDSFRIYASCENLLTLTHYTGLDPEIAEIDSSIAGLNQSLNGLYGIDYNVYPVVRTISIGCKIIF</sequence>
<proteinExistence type="predicted"/>
<gene>
    <name evidence="1" type="ORF">SDC9_167876</name>
</gene>
<evidence type="ECO:0000313" key="1">
    <source>
        <dbReference type="EMBL" id="MPN20497.1"/>
    </source>
</evidence>